<evidence type="ECO:0000256" key="2">
    <source>
        <dbReference type="ARBA" id="ARBA00009772"/>
    </source>
</evidence>
<dbReference type="GO" id="GO:0006605">
    <property type="term" value="P:protein targeting"/>
    <property type="evidence" value="ECO:0007669"/>
    <property type="project" value="UniProtKB-UniRule"/>
</dbReference>
<keyword evidence="8 10" id="KW-0975">Bacterial flagellum</keyword>
<dbReference type="OrthoDB" id="9807748at2"/>
<feature type="transmembrane region" description="Helical" evidence="10">
    <location>
        <begin position="209"/>
        <end position="238"/>
    </location>
</feature>
<dbReference type="PANTHER" id="PTHR30065:SF1">
    <property type="entry name" value="SURFACE PRESENTATION OF ANTIGENS PROTEIN SPAR"/>
    <property type="match status" value="1"/>
</dbReference>
<evidence type="ECO:0000256" key="5">
    <source>
        <dbReference type="ARBA" id="ARBA00022692"/>
    </source>
</evidence>
<feature type="transmembrane region" description="Helical" evidence="10">
    <location>
        <begin position="178"/>
        <end position="203"/>
    </location>
</feature>
<dbReference type="PRINTS" id="PR00953">
    <property type="entry name" value="TYPE3IMRPROT"/>
</dbReference>
<comment type="subcellular location">
    <subcellularLocation>
        <location evidence="10">Cell membrane</location>
        <topology evidence="10">Multi-pass membrane protein</topology>
    </subcellularLocation>
    <subcellularLocation>
        <location evidence="10">Bacterial flagellum basal body</location>
    </subcellularLocation>
</comment>
<evidence type="ECO:0000313" key="12">
    <source>
        <dbReference type="Proteomes" id="UP000043699"/>
    </source>
</evidence>
<keyword evidence="4 10" id="KW-1003">Cell membrane</keyword>
<keyword evidence="11" id="KW-0969">Cilium</keyword>
<dbReference type="EMBL" id="CCXS01000001">
    <property type="protein sequence ID" value="CEG24324.1"/>
    <property type="molecule type" value="Genomic_DNA"/>
</dbReference>
<organism evidence="11 12">
    <name type="scientific">Planococcus massiliensis</name>
    <dbReference type="NCBI Taxonomy" id="1499687"/>
    <lineage>
        <taxon>Bacteria</taxon>
        <taxon>Bacillati</taxon>
        <taxon>Bacillota</taxon>
        <taxon>Bacilli</taxon>
        <taxon>Bacillales</taxon>
        <taxon>Caryophanaceae</taxon>
        <taxon>Planococcus</taxon>
    </lineage>
</organism>
<dbReference type="Pfam" id="PF01311">
    <property type="entry name" value="Bac_export_1"/>
    <property type="match status" value="1"/>
</dbReference>
<comment type="function">
    <text evidence="1 10">Role in flagellar biosynthesis.</text>
</comment>
<evidence type="ECO:0000256" key="8">
    <source>
        <dbReference type="ARBA" id="ARBA00023143"/>
    </source>
</evidence>
<dbReference type="GO" id="GO:0044780">
    <property type="term" value="P:bacterial-type flagellum assembly"/>
    <property type="evidence" value="ECO:0007669"/>
    <property type="project" value="UniProtKB-UniRule"/>
</dbReference>
<dbReference type="GO" id="GO:0005886">
    <property type="term" value="C:plasma membrane"/>
    <property type="evidence" value="ECO:0007669"/>
    <property type="project" value="UniProtKB-SubCell"/>
</dbReference>
<dbReference type="InterPro" id="IPR002010">
    <property type="entry name" value="T3SS_IM_R"/>
</dbReference>
<evidence type="ECO:0000256" key="9">
    <source>
        <dbReference type="NCBIfam" id="TIGR01400"/>
    </source>
</evidence>
<dbReference type="Proteomes" id="UP000043699">
    <property type="component" value="Unassembled WGS sequence"/>
</dbReference>
<evidence type="ECO:0000256" key="4">
    <source>
        <dbReference type="ARBA" id="ARBA00022475"/>
    </source>
</evidence>
<evidence type="ECO:0000256" key="10">
    <source>
        <dbReference type="RuleBase" id="RU362071"/>
    </source>
</evidence>
<comment type="similarity">
    <text evidence="2 10">Belongs to the FliR/MopE/SpaR family.</text>
</comment>
<dbReference type="RefSeq" id="WP_052653852.1">
    <property type="nucleotide sequence ID" value="NZ_CCXS01000001.1"/>
</dbReference>
<gene>
    <name evidence="11" type="primary">fliR</name>
    <name evidence="11" type="ORF">BN1080_03346</name>
</gene>
<keyword evidence="6 10" id="KW-1133">Transmembrane helix</keyword>
<dbReference type="AlphaFoldDB" id="A0A098EPV6"/>
<name>A0A098EPV6_9BACL</name>
<feature type="transmembrane region" description="Helical" evidence="10">
    <location>
        <begin position="7"/>
        <end position="28"/>
    </location>
</feature>
<evidence type="ECO:0000256" key="1">
    <source>
        <dbReference type="ARBA" id="ARBA00002578"/>
    </source>
</evidence>
<evidence type="ECO:0000256" key="3">
    <source>
        <dbReference type="ARBA" id="ARBA00021717"/>
    </source>
</evidence>
<dbReference type="InterPro" id="IPR006303">
    <property type="entry name" value="FliR"/>
</dbReference>
<keyword evidence="5 10" id="KW-0812">Transmembrane</keyword>
<sequence>MEEILQALPYFLLILVRISSFFIVAPLFSQRGVPTQFKLGIAAFLSFLALSALPIEETLALDGYYIMIVIKEFGIGIALGFTAALVLYTVQIAGAFIDFQMGFAMASVMDPQTGSQVPIIGRFKYILALLFLLTVNGHHLMLDGVMQSLQMIPVESLSFDIKFEDVAKFISDLFVKMFMVALQISLPIVGALFLVDVALGILAKTVPQLNIFAVGFPVKILVGFVLLMFSMPFFFYLLQMLFGELVESMAELTRLIGGA</sequence>
<keyword evidence="7 10" id="KW-0472">Membrane</keyword>
<evidence type="ECO:0000256" key="6">
    <source>
        <dbReference type="ARBA" id="ARBA00022989"/>
    </source>
</evidence>
<dbReference type="STRING" id="1499687.BN1080_03346"/>
<dbReference type="GO" id="GO:0009425">
    <property type="term" value="C:bacterial-type flagellum basal body"/>
    <property type="evidence" value="ECO:0007669"/>
    <property type="project" value="UniProtKB-SubCell"/>
</dbReference>
<evidence type="ECO:0000313" key="11">
    <source>
        <dbReference type="EMBL" id="CEG24324.1"/>
    </source>
</evidence>
<dbReference type="NCBIfam" id="TIGR01400">
    <property type="entry name" value="fliR"/>
    <property type="match status" value="1"/>
</dbReference>
<feature type="transmembrane region" description="Helical" evidence="10">
    <location>
        <begin position="73"/>
        <end position="97"/>
    </location>
</feature>
<dbReference type="PANTHER" id="PTHR30065">
    <property type="entry name" value="FLAGELLAR BIOSYNTHETIC PROTEIN FLIR"/>
    <property type="match status" value="1"/>
</dbReference>
<proteinExistence type="inferred from homology"/>
<accession>A0A098EPV6</accession>
<reference evidence="11 12" key="1">
    <citation type="submission" date="2014-09" db="EMBL/GenBank/DDBJ databases">
        <authorList>
            <person name="Urmite Genomes Urmite Genomes"/>
        </authorList>
    </citation>
    <scope>NUCLEOTIDE SEQUENCE [LARGE SCALE GENOMIC DNA]</scope>
    <source>
        <strain evidence="11 12">ES2</strain>
    </source>
</reference>
<keyword evidence="12" id="KW-1185">Reference proteome</keyword>
<protein>
    <recommendedName>
        <fullName evidence="3 9">Flagellar biosynthetic protein FliR</fullName>
    </recommendedName>
</protein>
<keyword evidence="11" id="KW-0966">Cell projection</keyword>
<feature type="transmembrane region" description="Helical" evidence="10">
    <location>
        <begin position="40"/>
        <end position="61"/>
    </location>
</feature>
<keyword evidence="11" id="KW-0282">Flagellum</keyword>
<evidence type="ECO:0000256" key="7">
    <source>
        <dbReference type="ARBA" id="ARBA00023136"/>
    </source>
</evidence>